<dbReference type="PANTHER" id="PTHR31126:SF10">
    <property type="entry name" value="PROTEIN PHOSPHATASE, PUTATIVE (AFU_ORTHOLOGUE AFUA_6G06650)-RELATED"/>
    <property type="match status" value="1"/>
</dbReference>
<dbReference type="AlphaFoldDB" id="A0A6G1H362"/>
<dbReference type="Proteomes" id="UP000800041">
    <property type="component" value="Unassembled WGS sequence"/>
</dbReference>
<proteinExistence type="predicted"/>
<dbReference type="PROSITE" id="PS00383">
    <property type="entry name" value="TYR_PHOSPHATASE_1"/>
    <property type="match status" value="1"/>
</dbReference>
<dbReference type="PANTHER" id="PTHR31126">
    <property type="entry name" value="TYROSINE-PROTEIN PHOSPHATASE"/>
    <property type="match status" value="1"/>
</dbReference>
<evidence type="ECO:0000259" key="1">
    <source>
        <dbReference type="PROSITE" id="PS50056"/>
    </source>
</evidence>
<evidence type="ECO:0000313" key="2">
    <source>
        <dbReference type="EMBL" id="KAF1987663.1"/>
    </source>
</evidence>
<dbReference type="OrthoDB" id="9988524at2759"/>
<name>A0A6G1H362_9PEZI</name>
<dbReference type="SUPFAM" id="SSF52799">
    <property type="entry name" value="(Phosphotyrosine protein) phosphatases II"/>
    <property type="match status" value="1"/>
</dbReference>
<dbReference type="Pfam" id="PF13350">
    <property type="entry name" value="Y_phosphatase3"/>
    <property type="match status" value="1"/>
</dbReference>
<dbReference type="InterPro" id="IPR000387">
    <property type="entry name" value="Tyr_Pase_dom"/>
</dbReference>
<dbReference type="Gene3D" id="3.90.190.10">
    <property type="entry name" value="Protein tyrosine phosphatase superfamily"/>
    <property type="match status" value="1"/>
</dbReference>
<dbReference type="EMBL" id="ML977151">
    <property type="protein sequence ID" value="KAF1987663.1"/>
    <property type="molecule type" value="Genomic_DNA"/>
</dbReference>
<evidence type="ECO:0000313" key="3">
    <source>
        <dbReference type="Proteomes" id="UP000800041"/>
    </source>
</evidence>
<dbReference type="InterPro" id="IPR026893">
    <property type="entry name" value="Tyr/Ser_Pase_IphP-type"/>
</dbReference>
<sequence length="296" mass="32554">MASMQSPFASLLNFRDVGKTINSITDTELLKTGKLFRSARPDEASSDDRARLVTEYGVKTIIDLRTTTELIEQARKRDARIKSSAAVPHSNDDIAEPLKIPGIDYREINFNGSGYSKALIKQLSWPKFVKLLGLMAFGYRVEAIAVLGTNVMRQRGLVGLAVDSLDACGSEVKEVFSVLADPGNYPLVIHCTQGKDRTGLTVLLTLMLLGVPSAAMKEDYMRSEGELLSERESRLVEIRQLGLGDDFAACDPEFVGKIEQHIKERYGSIEQYLRGVGVGQEMQKAVRSILSANPGL</sequence>
<dbReference type="PROSITE" id="PS50056">
    <property type="entry name" value="TYR_PHOSPHATASE_2"/>
    <property type="match status" value="1"/>
</dbReference>
<dbReference type="InterPro" id="IPR029021">
    <property type="entry name" value="Prot-tyrosine_phosphatase-like"/>
</dbReference>
<feature type="domain" description="Tyrosine specific protein phosphatases" evidence="1">
    <location>
        <begin position="172"/>
        <end position="234"/>
    </location>
</feature>
<dbReference type="GO" id="GO:0004721">
    <property type="term" value="F:phosphoprotein phosphatase activity"/>
    <property type="evidence" value="ECO:0007669"/>
    <property type="project" value="InterPro"/>
</dbReference>
<reference evidence="2" key="1">
    <citation type="journal article" date="2020" name="Stud. Mycol.">
        <title>101 Dothideomycetes genomes: a test case for predicting lifestyles and emergence of pathogens.</title>
        <authorList>
            <person name="Haridas S."/>
            <person name="Albert R."/>
            <person name="Binder M."/>
            <person name="Bloem J."/>
            <person name="Labutti K."/>
            <person name="Salamov A."/>
            <person name="Andreopoulos B."/>
            <person name="Baker S."/>
            <person name="Barry K."/>
            <person name="Bills G."/>
            <person name="Bluhm B."/>
            <person name="Cannon C."/>
            <person name="Castanera R."/>
            <person name="Culley D."/>
            <person name="Daum C."/>
            <person name="Ezra D."/>
            <person name="Gonzalez J."/>
            <person name="Henrissat B."/>
            <person name="Kuo A."/>
            <person name="Liang C."/>
            <person name="Lipzen A."/>
            <person name="Lutzoni F."/>
            <person name="Magnuson J."/>
            <person name="Mondo S."/>
            <person name="Nolan M."/>
            <person name="Ohm R."/>
            <person name="Pangilinan J."/>
            <person name="Park H.-J."/>
            <person name="Ramirez L."/>
            <person name="Alfaro M."/>
            <person name="Sun H."/>
            <person name="Tritt A."/>
            <person name="Yoshinaga Y."/>
            <person name="Zwiers L.-H."/>
            <person name="Turgeon B."/>
            <person name="Goodwin S."/>
            <person name="Spatafora J."/>
            <person name="Crous P."/>
            <person name="Grigoriev I."/>
        </authorList>
    </citation>
    <scope>NUCLEOTIDE SEQUENCE</scope>
    <source>
        <strain evidence="2">CBS 113979</strain>
    </source>
</reference>
<gene>
    <name evidence="2" type="ORF">K402DRAFT_392475</name>
</gene>
<dbReference type="InterPro" id="IPR016130">
    <property type="entry name" value="Tyr_Pase_AS"/>
</dbReference>
<keyword evidence="3" id="KW-1185">Reference proteome</keyword>
<accession>A0A6G1H362</accession>
<organism evidence="2 3">
    <name type="scientific">Aulographum hederae CBS 113979</name>
    <dbReference type="NCBI Taxonomy" id="1176131"/>
    <lineage>
        <taxon>Eukaryota</taxon>
        <taxon>Fungi</taxon>
        <taxon>Dikarya</taxon>
        <taxon>Ascomycota</taxon>
        <taxon>Pezizomycotina</taxon>
        <taxon>Dothideomycetes</taxon>
        <taxon>Pleosporomycetidae</taxon>
        <taxon>Aulographales</taxon>
        <taxon>Aulographaceae</taxon>
    </lineage>
</organism>
<protein>
    <recommendedName>
        <fullName evidence="1">Tyrosine specific protein phosphatases domain-containing protein</fullName>
    </recommendedName>
</protein>